<dbReference type="PROSITE" id="PS51257">
    <property type="entry name" value="PROKAR_LIPOPROTEIN"/>
    <property type="match status" value="1"/>
</dbReference>
<dbReference type="SUPFAM" id="SSF53807">
    <property type="entry name" value="Helical backbone' metal receptor"/>
    <property type="match status" value="1"/>
</dbReference>
<evidence type="ECO:0000256" key="2">
    <source>
        <dbReference type="ARBA" id="ARBA00008814"/>
    </source>
</evidence>
<dbReference type="PANTHER" id="PTHR30532">
    <property type="entry name" value="IRON III DICITRATE-BINDING PERIPLASMIC PROTEIN"/>
    <property type="match status" value="1"/>
</dbReference>
<feature type="signal peptide" evidence="6">
    <location>
        <begin position="1"/>
        <end position="20"/>
    </location>
</feature>
<evidence type="ECO:0000259" key="7">
    <source>
        <dbReference type="PROSITE" id="PS50983"/>
    </source>
</evidence>
<protein>
    <submittedName>
        <fullName evidence="8">Ferrichrome ABC superfamily ATP binding cassette transporter, binding protein</fullName>
    </submittedName>
</protein>
<feature type="compositionally biased region" description="Polar residues" evidence="5">
    <location>
        <begin position="24"/>
        <end position="52"/>
    </location>
</feature>
<comment type="caution">
    <text evidence="8">The sequence shown here is derived from an EMBL/GenBank/DDBJ whole genome shotgun (WGS) entry which is preliminary data.</text>
</comment>
<dbReference type="Pfam" id="PF01497">
    <property type="entry name" value="Peripla_BP_2"/>
    <property type="match status" value="1"/>
</dbReference>
<evidence type="ECO:0000313" key="8">
    <source>
        <dbReference type="EMBL" id="CAG5076179.1"/>
    </source>
</evidence>
<comment type="similarity">
    <text evidence="2">Belongs to the bacterial solute-binding protein 8 family.</text>
</comment>
<dbReference type="Proteomes" id="UP000681526">
    <property type="component" value="Unassembled WGS sequence"/>
</dbReference>
<dbReference type="EMBL" id="CAJRAY010000001">
    <property type="protein sequence ID" value="CAG5076179.1"/>
    <property type="molecule type" value="Genomic_DNA"/>
</dbReference>
<dbReference type="InterPro" id="IPR002491">
    <property type="entry name" value="ABC_transptr_periplasmic_BD"/>
</dbReference>
<sequence>MRNILFPVLLVLALAVTACGGGNQQSARENQPPAQENPQSARGNEQPAQSGTITYESETGPIEVPADPQRVISLSGFTGNLMHLGVPVIGTDVWSKSAPQFAEQLKDVEEVSEEGLEKIIELEPDLIIALSTTKNLDKMSQIAPTVSYTWGALNIFDMHIEVGKAVNKEQDAREWVEGFRKRLEEAGAKIREKIGEDATVTVIEVYDKAIYVFGDNWARGTELLYQEMKLGMPEKVKENALASGYYALSPEVLPEFVGDYLIISKYSNADLSFQDTETYKNIPAVKNGRVLEMTGEGSSFSDPYTLEMQLELFEDFFLNSP</sequence>
<dbReference type="InterPro" id="IPR051313">
    <property type="entry name" value="Bact_iron-sidero_bind"/>
</dbReference>
<dbReference type="RefSeq" id="WP_213482989.1">
    <property type="nucleotide sequence ID" value="NZ_CAJRAY010000001.1"/>
</dbReference>
<evidence type="ECO:0000256" key="6">
    <source>
        <dbReference type="SAM" id="SignalP"/>
    </source>
</evidence>
<proteinExistence type="inferred from homology"/>
<keyword evidence="9" id="KW-1185">Reference proteome</keyword>
<dbReference type="CDD" id="cd01138">
    <property type="entry name" value="FeuA"/>
    <property type="match status" value="1"/>
</dbReference>
<evidence type="ECO:0000256" key="4">
    <source>
        <dbReference type="ARBA" id="ARBA00022729"/>
    </source>
</evidence>
<keyword evidence="3" id="KW-0813">Transport</keyword>
<evidence type="ECO:0000256" key="1">
    <source>
        <dbReference type="ARBA" id="ARBA00004196"/>
    </source>
</evidence>
<dbReference type="Gene3D" id="3.40.50.1980">
    <property type="entry name" value="Nitrogenase molybdenum iron protein domain"/>
    <property type="match status" value="2"/>
</dbReference>
<dbReference type="PROSITE" id="PS50983">
    <property type="entry name" value="FE_B12_PBP"/>
    <property type="match status" value="1"/>
</dbReference>
<evidence type="ECO:0000256" key="3">
    <source>
        <dbReference type="ARBA" id="ARBA00022448"/>
    </source>
</evidence>
<gene>
    <name evidence="8" type="primary">txxe 3829-fhuD</name>
    <name evidence="8" type="ORF">TXXE_00165</name>
</gene>
<organism evidence="8 9">
    <name type="scientific">Thermobacillus xylanilyticus</name>
    <dbReference type="NCBI Taxonomy" id="76633"/>
    <lineage>
        <taxon>Bacteria</taxon>
        <taxon>Bacillati</taxon>
        <taxon>Bacillota</taxon>
        <taxon>Bacilli</taxon>
        <taxon>Bacillales</taxon>
        <taxon>Paenibacillaceae</taxon>
        <taxon>Thermobacillus</taxon>
    </lineage>
</organism>
<comment type="subcellular location">
    <subcellularLocation>
        <location evidence="1">Cell envelope</location>
    </subcellularLocation>
</comment>
<feature type="domain" description="Fe/B12 periplasmic-binding" evidence="7">
    <location>
        <begin position="69"/>
        <end position="321"/>
    </location>
</feature>
<accession>A0ABN7RJA6</accession>
<reference evidence="8 9" key="1">
    <citation type="submission" date="2021-04" db="EMBL/GenBank/DDBJ databases">
        <authorList>
            <person name="Rakotoarivonina H."/>
        </authorList>
    </citation>
    <scope>NUCLEOTIDE SEQUENCE [LARGE SCALE GENOMIC DNA]</scope>
    <source>
        <strain evidence="8 9">XE</strain>
    </source>
</reference>
<evidence type="ECO:0000313" key="9">
    <source>
        <dbReference type="Proteomes" id="UP000681526"/>
    </source>
</evidence>
<dbReference type="PANTHER" id="PTHR30532:SF26">
    <property type="entry name" value="IRON(3+)-HYDROXAMATE-BINDING PROTEIN FHUD"/>
    <property type="match status" value="1"/>
</dbReference>
<keyword evidence="4 6" id="KW-0732">Signal</keyword>
<evidence type="ECO:0000256" key="5">
    <source>
        <dbReference type="SAM" id="MobiDB-lite"/>
    </source>
</evidence>
<name>A0ABN7RJA6_THEXY</name>
<feature type="region of interest" description="Disordered" evidence="5">
    <location>
        <begin position="22"/>
        <end position="52"/>
    </location>
</feature>
<feature type="chain" id="PRO_5045784957" evidence="6">
    <location>
        <begin position="21"/>
        <end position="321"/>
    </location>
</feature>